<evidence type="ECO:0000313" key="9">
    <source>
        <dbReference type="EMBL" id="AMV62345.1"/>
    </source>
</evidence>
<dbReference type="GO" id="GO:0005886">
    <property type="term" value="C:plasma membrane"/>
    <property type="evidence" value="ECO:0007669"/>
    <property type="project" value="UniProtKB-SubCell"/>
</dbReference>
<dbReference type="Proteomes" id="UP000076405">
    <property type="component" value="Chromosome"/>
</dbReference>
<dbReference type="Gene3D" id="1.20.1720.10">
    <property type="entry name" value="Multidrug resistance protein D"/>
    <property type="match status" value="1"/>
</dbReference>
<dbReference type="AlphaFoldDB" id="A0AAC9FIE6"/>
<evidence type="ECO:0000313" key="10">
    <source>
        <dbReference type="Proteomes" id="UP000076405"/>
    </source>
</evidence>
<dbReference type="Gene3D" id="1.20.1250.20">
    <property type="entry name" value="MFS general substrate transporter like domains"/>
    <property type="match status" value="1"/>
</dbReference>
<keyword evidence="2" id="KW-0813">Transport</keyword>
<feature type="transmembrane region" description="Helical" evidence="7">
    <location>
        <begin position="455"/>
        <end position="477"/>
    </location>
</feature>
<keyword evidence="4 7" id="KW-0812">Transmembrane</keyword>
<dbReference type="InterPro" id="IPR020846">
    <property type="entry name" value="MFS_dom"/>
</dbReference>
<protein>
    <submittedName>
        <fullName evidence="9">Permease of the major facilitator superfamily</fullName>
    </submittedName>
</protein>
<dbReference type="GO" id="GO:0022857">
    <property type="term" value="F:transmembrane transporter activity"/>
    <property type="evidence" value="ECO:0007669"/>
    <property type="project" value="InterPro"/>
</dbReference>
<dbReference type="SUPFAM" id="SSF103473">
    <property type="entry name" value="MFS general substrate transporter"/>
    <property type="match status" value="1"/>
</dbReference>
<name>A0AAC9FIE6_9LACO</name>
<dbReference type="RefSeq" id="WP_062904438.1">
    <property type="nucleotide sequence ID" value="NZ_CP012275.1"/>
</dbReference>
<evidence type="ECO:0000256" key="5">
    <source>
        <dbReference type="ARBA" id="ARBA00022989"/>
    </source>
</evidence>
<feature type="transmembrane region" description="Helical" evidence="7">
    <location>
        <begin position="100"/>
        <end position="122"/>
    </location>
</feature>
<feature type="transmembrane region" description="Helical" evidence="7">
    <location>
        <begin position="197"/>
        <end position="216"/>
    </location>
</feature>
<comment type="subcellular location">
    <subcellularLocation>
        <location evidence="1">Cell membrane</location>
        <topology evidence="1">Multi-pass membrane protein</topology>
    </subcellularLocation>
</comment>
<feature type="transmembrane region" description="Helical" evidence="7">
    <location>
        <begin position="134"/>
        <end position="156"/>
    </location>
</feature>
<feature type="transmembrane region" description="Helical" evidence="7">
    <location>
        <begin position="162"/>
        <end position="185"/>
    </location>
</feature>
<dbReference type="FunFam" id="1.20.1720.10:FF:000004">
    <property type="entry name" value="EmrB/QacA family drug resistance transporter"/>
    <property type="match status" value="1"/>
</dbReference>
<organism evidence="9 10">
    <name type="scientific">Pediococcus damnosus</name>
    <dbReference type="NCBI Taxonomy" id="51663"/>
    <lineage>
        <taxon>Bacteria</taxon>
        <taxon>Bacillati</taxon>
        <taxon>Bacillota</taxon>
        <taxon>Bacilli</taxon>
        <taxon>Lactobacillales</taxon>
        <taxon>Lactobacillaceae</taxon>
        <taxon>Pediococcus</taxon>
    </lineage>
</organism>
<dbReference type="InterPro" id="IPR011701">
    <property type="entry name" value="MFS"/>
</dbReference>
<feature type="transmembrane region" description="Helical" evidence="7">
    <location>
        <begin position="45"/>
        <end position="64"/>
    </location>
</feature>
<feature type="transmembrane region" description="Helical" evidence="7">
    <location>
        <begin position="329"/>
        <end position="347"/>
    </location>
</feature>
<dbReference type="CDD" id="cd17502">
    <property type="entry name" value="MFS_Azr1_MDR_like"/>
    <property type="match status" value="1"/>
</dbReference>
<evidence type="ECO:0000259" key="8">
    <source>
        <dbReference type="PROSITE" id="PS50850"/>
    </source>
</evidence>
<dbReference type="InterPro" id="IPR036259">
    <property type="entry name" value="MFS_trans_sf"/>
</dbReference>
<dbReference type="PANTHER" id="PTHR23501:SF191">
    <property type="entry name" value="VACUOLAR BASIC AMINO ACID TRANSPORTER 4"/>
    <property type="match status" value="1"/>
</dbReference>
<evidence type="ECO:0000256" key="2">
    <source>
        <dbReference type="ARBA" id="ARBA00022448"/>
    </source>
</evidence>
<evidence type="ECO:0000256" key="6">
    <source>
        <dbReference type="ARBA" id="ARBA00023136"/>
    </source>
</evidence>
<dbReference type="NCBIfam" id="TIGR00711">
    <property type="entry name" value="efflux_EmrB"/>
    <property type="match status" value="1"/>
</dbReference>
<keyword evidence="5 7" id="KW-1133">Transmembrane helix</keyword>
<gene>
    <name evidence="9" type="ORF">ADU70_0849</name>
</gene>
<evidence type="ECO:0000256" key="1">
    <source>
        <dbReference type="ARBA" id="ARBA00004651"/>
    </source>
</evidence>
<keyword evidence="3" id="KW-1003">Cell membrane</keyword>
<keyword evidence="6 7" id="KW-0472">Membrane</keyword>
<evidence type="ECO:0000256" key="4">
    <source>
        <dbReference type="ARBA" id="ARBA00022692"/>
    </source>
</evidence>
<reference evidence="9 10" key="1">
    <citation type="journal article" date="2016" name="PLoS ONE">
        <title>The Identification of Novel Diagnostic Marker Genes for the Detection of Beer Spoiling Pediococcus damnosus Strains Using the BlAst Diagnostic Gene findEr.</title>
        <authorList>
            <person name="Behr J."/>
            <person name="Geissler A.J."/>
            <person name="Schmid J."/>
            <person name="Zehe A."/>
            <person name="Vogel R.F."/>
        </authorList>
    </citation>
    <scope>NUCLEOTIDE SEQUENCE [LARGE SCALE GENOMIC DNA]</scope>
    <source>
        <strain evidence="9 10">TMW 2.1533</strain>
    </source>
</reference>
<feature type="transmembrane region" description="Helical" evidence="7">
    <location>
        <begin position="396"/>
        <end position="417"/>
    </location>
</feature>
<dbReference type="PROSITE" id="PS50850">
    <property type="entry name" value="MFS"/>
    <property type="match status" value="1"/>
</dbReference>
<dbReference type="InterPro" id="IPR004638">
    <property type="entry name" value="EmrB-like"/>
</dbReference>
<feature type="transmembrane region" description="Helical" evidence="7">
    <location>
        <begin position="263"/>
        <end position="284"/>
    </location>
</feature>
<proteinExistence type="predicted"/>
<feature type="domain" description="Major facilitator superfamily (MFS) profile" evidence="8">
    <location>
        <begin position="11"/>
        <end position="485"/>
    </location>
</feature>
<sequence length="489" mass="53201">MTAKKTNVTLVTIAIFVATFLTAVEGTIVSTAMPTIVGDLHGVNLMNWIVSIYLLTNAVATPIYGKLADLFGRKRIFMIGIMIFIVGSGLSGTANSMQTLIGWRALQGIGAGCIMPVANTIIADIYPFEKRARVMGFNGAAWGIAAIIAPLLGGFIVDQLTWHWVFFINIPIGLLTVILIALYLHEEPHTAVGKIDYLGSLWLTLTLLSLMYGFQVLGEANFAWQTVIICFAITIVALILFINREKRAPDPIISLKLFKNRTFVTQNLATMLVSGFLIGFEVYLPTWTQGILGLPASLAGFAVTPSSIMWIFGSFLAGKFILKLTPKQTLMISLGFLLVGSAWLALLPQTTPFWLFFVIATILGIGFGITITSTTVTSQRLVAAKDMGVATSFNTLARTLGQTLMMSIFGIIMNGTMNRGVAQNPQLNIGMMNKLINPQIASSLPAKLIPVLRTILYQALHNIYIAGVILILLAIFVNSLDYSHPKKVH</sequence>
<dbReference type="PANTHER" id="PTHR23501">
    <property type="entry name" value="MAJOR FACILITATOR SUPERFAMILY"/>
    <property type="match status" value="1"/>
</dbReference>
<feature type="transmembrane region" description="Helical" evidence="7">
    <location>
        <begin position="353"/>
        <end position="376"/>
    </location>
</feature>
<dbReference type="EMBL" id="CP012275">
    <property type="protein sequence ID" value="AMV62345.1"/>
    <property type="molecule type" value="Genomic_DNA"/>
</dbReference>
<feature type="transmembrane region" description="Helical" evidence="7">
    <location>
        <begin position="296"/>
        <end position="317"/>
    </location>
</feature>
<evidence type="ECO:0000256" key="7">
    <source>
        <dbReference type="SAM" id="Phobius"/>
    </source>
</evidence>
<feature type="transmembrane region" description="Helical" evidence="7">
    <location>
        <begin position="76"/>
        <end position="94"/>
    </location>
</feature>
<accession>A0AAC9FIE6</accession>
<feature type="transmembrane region" description="Helical" evidence="7">
    <location>
        <begin position="222"/>
        <end position="242"/>
    </location>
</feature>
<evidence type="ECO:0000256" key="3">
    <source>
        <dbReference type="ARBA" id="ARBA00022475"/>
    </source>
</evidence>
<dbReference type="Pfam" id="PF07690">
    <property type="entry name" value="MFS_1"/>
    <property type="match status" value="1"/>
</dbReference>